<protein>
    <submittedName>
        <fullName evidence="1">Uncharacterized protein</fullName>
    </submittedName>
</protein>
<dbReference type="EMBL" id="JXJN01026415">
    <property type="status" value="NOT_ANNOTATED_CDS"/>
    <property type="molecule type" value="Genomic_DNA"/>
</dbReference>
<name>A0A1B0C635_9MUSC</name>
<dbReference type="EnsemblMetazoa" id="GPPI050160-RA">
    <property type="protein sequence ID" value="GPPI050160-PA"/>
    <property type="gene ID" value="GPPI050160"/>
</dbReference>
<dbReference type="VEuPathDB" id="VectorBase:GPPI050161"/>
<dbReference type="Proteomes" id="UP000092460">
    <property type="component" value="Unassembled WGS sequence"/>
</dbReference>
<evidence type="ECO:0000313" key="1">
    <source>
        <dbReference type="EnsemblMetazoa" id="GPPI050160-PA"/>
    </source>
</evidence>
<dbReference type="EnsemblMetazoa" id="GPPI050161-RA">
    <property type="protein sequence ID" value="GPPI050161-PA"/>
    <property type="gene ID" value="GPPI050161"/>
</dbReference>
<organism evidence="1 2">
    <name type="scientific">Glossina palpalis gambiensis</name>
    <dbReference type="NCBI Taxonomy" id="67801"/>
    <lineage>
        <taxon>Eukaryota</taxon>
        <taxon>Metazoa</taxon>
        <taxon>Ecdysozoa</taxon>
        <taxon>Arthropoda</taxon>
        <taxon>Hexapoda</taxon>
        <taxon>Insecta</taxon>
        <taxon>Pterygota</taxon>
        <taxon>Neoptera</taxon>
        <taxon>Endopterygota</taxon>
        <taxon>Diptera</taxon>
        <taxon>Brachycera</taxon>
        <taxon>Muscomorpha</taxon>
        <taxon>Hippoboscoidea</taxon>
        <taxon>Glossinidae</taxon>
        <taxon>Glossina</taxon>
    </lineage>
</organism>
<reference evidence="1" key="2">
    <citation type="submission" date="2020-05" db="UniProtKB">
        <authorList>
            <consortium name="EnsemblMetazoa"/>
        </authorList>
    </citation>
    <scope>IDENTIFICATION</scope>
    <source>
        <strain evidence="1">IAEA</strain>
    </source>
</reference>
<dbReference type="AlphaFoldDB" id="A0A1B0C635"/>
<sequence>MKTIEDMQNELPVLACFTDLTGEMGLRLQLLEAKHMLGTTGTVQDIGLRPNSVRRAIQDSVASVVMNGSSGIYEGTSRRSESPALGVESLSVLANINIGGISTEGMIDTSATRTIIKSNLQNFISFLSEIPSVSAIICLVNGTDSFDYCQLKRADVFCVRAVCYIYL</sequence>
<keyword evidence="2" id="KW-1185">Reference proteome</keyword>
<accession>A0A1B0C635</accession>
<proteinExistence type="predicted"/>
<dbReference type="VEuPathDB" id="VectorBase:GPPI050160"/>
<evidence type="ECO:0000313" key="2">
    <source>
        <dbReference type="Proteomes" id="UP000092460"/>
    </source>
</evidence>
<reference evidence="2" key="1">
    <citation type="submission" date="2015-01" db="EMBL/GenBank/DDBJ databases">
        <authorList>
            <person name="Aksoy S."/>
            <person name="Warren W."/>
            <person name="Wilson R.K."/>
        </authorList>
    </citation>
    <scope>NUCLEOTIDE SEQUENCE [LARGE SCALE GENOMIC DNA]</scope>
    <source>
        <strain evidence="2">IAEA</strain>
    </source>
</reference>